<dbReference type="Gene3D" id="6.10.340.10">
    <property type="match status" value="1"/>
</dbReference>
<dbReference type="GO" id="GO:0005886">
    <property type="term" value="C:plasma membrane"/>
    <property type="evidence" value="ECO:0007669"/>
    <property type="project" value="TreeGrafter"/>
</dbReference>
<evidence type="ECO:0000256" key="4">
    <source>
        <dbReference type="ARBA" id="ARBA00022679"/>
    </source>
</evidence>
<feature type="transmembrane region" description="Helical" evidence="6">
    <location>
        <begin position="138"/>
        <end position="159"/>
    </location>
</feature>
<keyword evidence="5 8" id="KW-0418">Kinase</keyword>
<keyword evidence="6" id="KW-1133">Transmembrane helix</keyword>
<comment type="catalytic activity">
    <reaction evidence="1">
        <text>ATP + protein L-histidine = ADP + protein N-phospho-L-histidine.</text>
        <dbReference type="EC" id="2.7.13.3"/>
    </reaction>
</comment>
<evidence type="ECO:0000313" key="8">
    <source>
        <dbReference type="EMBL" id="TWI06369.1"/>
    </source>
</evidence>
<comment type="caution">
    <text evidence="8">The sequence shown here is derived from an EMBL/GenBank/DDBJ whole genome shotgun (WGS) entry which is preliminary data.</text>
</comment>
<evidence type="ECO:0000256" key="1">
    <source>
        <dbReference type="ARBA" id="ARBA00000085"/>
    </source>
</evidence>
<feature type="domain" description="Signal transduction histidine kinase dimerisation/phosphoacceptor" evidence="7">
    <location>
        <begin position="214"/>
        <end position="280"/>
    </location>
</feature>
<evidence type="ECO:0000256" key="3">
    <source>
        <dbReference type="ARBA" id="ARBA00022553"/>
    </source>
</evidence>
<keyword evidence="6" id="KW-0812">Transmembrane</keyword>
<evidence type="ECO:0000259" key="7">
    <source>
        <dbReference type="SMART" id="SM00388"/>
    </source>
</evidence>
<keyword evidence="4" id="KW-0808">Transferase</keyword>
<dbReference type="SMART" id="SM00388">
    <property type="entry name" value="HisKA"/>
    <property type="match status" value="1"/>
</dbReference>
<organism evidence="8 9">
    <name type="scientific">Aerolutibacter ruishenii</name>
    <dbReference type="NCBI Taxonomy" id="686800"/>
    <lineage>
        <taxon>Bacteria</taxon>
        <taxon>Pseudomonadati</taxon>
        <taxon>Pseudomonadota</taxon>
        <taxon>Gammaproteobacteria</taxon>
        <taxon>Lysobacterales</taxon>
        <taxon>Lysobacteraceae</taxon>
        <taxon>Aerolutibacter</taxon>
    </lineage>
</organism>
<dbReference type="Gene3D" id="1.10.287.130">
    <property type="match status" value="1"/>
</dbReference>
<dbReference type="SUPFAM" id="SSF47384">
    <property type="entry name" value="Homodimeric domain of signal transducing histidine kinase"/>
    <property type="match status" value="1"/>
</dbReference>
<name>A0A562LFG7_9GAMM</name>
<protein>
    <recommendedName>
        <fullName evidence="2">histidine kinase</fullName>
        <ecNumber evidence="2">2.7.13.3</ecNumber>
    </recommendedName>
</protein>
<evidence type="ECO:0000256" key="6">
    <source>
        <dbReference type="SAM" id="Phobius"/>
    </source>
</evidence>
<dbReference type="Proteomes" id="UP000316471">
    <property type="component" value="Unassembled WGS sequence"/>
</dbReference>
<dbReference type="Pfam" id="PF00512">
    <property type="entry name" value="HisKA"/>
    <property type="match status" value="1"/>
</dbReference>
<dbReference type="PANTHER" id="PTHR45436:SF16">
    <property type="entry name" value="HISTIDINE KINASE"/>
    <property type="match status" value="1"/>
</dbReference>
<dbReference type="EMBL" id="VLKP01000017">
    <property type="protein sequence ID" value="TWI06369.1"/>
    <property type="molecule type" value="Genomic_DNA"/>
</dbReference>
<dbReference type="InterPro" id="IPR036097">
    <property type="entry name" value="HisK_dim/P_sf"/>
</dbReference>
<dbReference type="GO" id="GO:0000155">
    <property type="term" value="F:phosphorelay sensor kinase activity"/>
    <property type="evidence" value="ECO:0007669"/>
    <property type="project" value="InterPro"/>
</dbReference>
<dbReference type="AlphaFoldDB" id="A0A562LFG7"/>
<keyword evidence="9" id="KW-1185">Reference proteome</keyword>
<keyword evidence="3" id="KW-0597">Phosphoprotein</keyword>
<evidence type="ECO:0000256" key="5">
    <source>
        <dbReference type="ARBA" id="ARBA00022777"/>
    </source>
</evidence>
<gene>
    <name evidence="8" type="ORF">IP93_02989</name>
</gene>
<dbReference type="EC" id="2.7.13.3" evidence="2"/>
<dbReference type="OrthoDB" id="9121563at2"/>
<sequence>MKSPMRFRTRVTLLATAMAAVLSLLFAWASIYITEDYEHVLVEAILDSLAQDYSERLAVAPATPLPRTRRLQGFAASHRHPDSPAIPPELRDLEPGIHESATEDVDGVHIGVFDTRAGRLYFKIDLSGIEELEVHLRVMLLVIVAGGIAIGAWLGWLVARAASRPIAGLADKVEALPPEPTETAFAAMLPPDELGRLGASVDGYQARLVAAAAAEQAFFADASHELRTPLSVMGGAIELLQEDIHGVPGAKPRLERVERGVVELSELVEALFRLARRQIRPDTQVELGAWLRDTAKEALRRHAPDVEVVVRSDGETLDISPRDAELVTRTLVRRLVPPGASGALAVSAAAGRATFSHVTGDPLAQIKPGAARFGRGDLGLGMSLMGRLAHAMGWFVDESQRDNGTVQVRWQGDRQNAREPS</sequence>
<dbReference type="RefSeq" id="WP_144817015.1">
    <property type="nucleotide sequence ID" value="NZ_VLKP01000017.1"/>
</dbReference>
<evidence type="ECO:0000313" key="9">
    <source>
        <dbReference type="Proteomes" id="UP000316471"/>
    </source>
</evidence>
<accession>A0A562LFG7</accession>
<reference evidence="8 9" key="1">
    <citation type="journal article" date="2015" name="Stand. Genomic Sci.">
        <title>Genomic Encyclopedia of Bacterial and Archaeal Type Strains, Phase III: the genomes of soil and plant-associated and newly described type strains.</title>
        <authorList>
            <person name="Whitman W.B."/>
            <person name="Woyke T."/>
            <person name="Klenk H.P."/>
            <person name="Zhou Y."/>
            <person name="Lilburn T.G."/>
            <person name="Beck B.J."/>
            <person name="De Vos P."/>
            <person name="Vandamme P."/>
            <person name="Eisen J.A."/>
            <person name="Garrity G."/>
            <person name="Hugenholtz P."/>
            <person name="Kyrpides N.C."/>
        </authorList>
    </citation>
    <scope>NUCLEOTIDE SEQUENCE [LARGE SCALE GENOMIC DNA]</scope>
    <source>
        <strain evidence="8 9">CGMCC 1.10136</strain>
    </source>
</reference>
<dbReference type="InterPro" id="IPR003661">
    <property type="entry name" value="HisK_dim/P_dom"/>
</dbReference>
<keyword evidence="6" id="KW-0472">Membrane</keyword>
<evidence type="ECO:0000256" key="2">
    <source>
        <dbReference type="ARBA" id="ARBA00012438"/>
    </source>
</evidence>
<dbReference type="CDD" id="cd00082">
    <property type="entry name" value="HisKA"/>
    <property type="match status" value="1"/>
</dbReference>
<dbReference type="InterPro" id="IPR050428">
    <property type="entry name" value="TCS_sensor_his_kinase"/>
</dbReference>
<proteinExistence type="predicted"/>
<dbReference type="PANTHER" id="PTHR45436">
    <property type="entry name" value="SENSOR HISTIDINE KINASE YKOH"/>
    <property type="match status" value="1"/>
</dbReference>